<evidence type="ECO:0000256" key="1">
    <source>
        <dbReference type="ARBA" id="ARBA00023186"/>
    </source>
</evidence>
<accession>A0A1M7TCK4</accession>
<gene>
    <name evidence="2" type="ORF">SAMN02745728_01834</name>
</gene>
<dbReference type="EMBL" id="FRDI01000010">
    <property type="protein sequence ID" value="SHN68474.1"/>
    <property type="molecule type" value="Genomic_DNA"/>
</dbReference>
<dbReference type="RefSeq" id="WP_072697522.1">
    <property type="nucleotide sequence ID" value="NZ_FRDI01000010.1"/>
</dbReference>
<dbReference type="Proteomes" id="UP000186469">
    <property type="component" value="Unassembled WGS sequence"/>
</dbReference>
<dbReference type="PANTHER" id="PTHR34227">
    <property type="entry name" value="CHAPERONE PROTEIN YCDY"/>
    <property type="match status" value="1"/>
</dbReference>
<organism evidence="2 3">
    <name type="scientific">Desulfovibrio litoralis DSM 11393</name>
    <dbReference type="NCBI Taxonomy" id="1121455"/>
    <lineage>
        <taxon>Bacteria</taxon>
        <taxon>Pseudomonadati</taxon>
        <taxon>Thermodesulfobacteriota</taxon>
        <taxon>Desulfovibrionia</taxon>
        <taxon>Desulfovibrionales</taxon>
        <taxon>Desulfovibrionaceae</taxon>
        <taxon>Desulfovibrio</taxon>
    </lineage>
</organism>
<reference evidence="2 3" key="1">
    <citation type="submission" date="2016-12" db="EMBL/GenBank/DDBJ databases">
        <authorList>
            <person name="Song W.-J."/>
            <person name="Kurnit D.M."/>
        </authorList>
    </citation>
    <scope>NUCLEOTIDE SEQUENCE [LARGE SCALE GENOMIC DNA]</scope>
    <source>
        <strain evidence="2 3">DSM 11393</strain>
    </source>
</reference>
<evidence type="ECO:0000313" key="3">
    <source>
        <dbReference type="Proteomes" id="UP000186469"/>
    </source>
</evidence>
<keyword evidence="3" id="KW-1185">Reference proteome</keyword>
<dbReference type="AlphaFoldDB" id="A0A1M7TCK4"/>
<name>A0A1M7TCK4_9BACT</name>
<keyword evidence="1" id="KW-0143">Chaperone</keyword>
<dbReference type="InterPro" id="IPR050289">
    <property type="entry name" value="TorD/DmsD_chaperones"/>
</dbReference>
<proteinExistence type="predicted"/>
<sequence>MQTIASYSKPLSTLLHFFGMVCYDFNSLKTKDLEAYLPYFPFWEKLFEDTQSTQTIKNLYQALIELCKDPKKLELATFEYNYLFHKPTPLVSLWESVVRSDDKLMFGPHSFAVQEWYNAFGLELAKPHEASDHIALEILFMANLIERMDTNISGKKTQDFDPKIDNNERHTTPVAEDIVWSFWNEHLGQWGPACIQKLIPHAKTEFWIYLLSSCYEVLSIMGESEQ</sequence>
<dbReference type="STRING" id="1121455.SAMN02745728_01834"/>
<dbReference type="SUPFAM" id="SSF89155">
    <property type="entry name" value="TorD-like"/>
    <property type="match status" value="1"/>
</dbReference>
<dbReference type="InterPro" id="IPR036411">
    <property type="entry name" value="TorD-like_sf"/>
</dbReference>
<dbReference type="Pfam" id="PF02613">
    <property type="entry name" value="Nitrate_red_del"/>
    <property type="match status" value="1"/>
</dbReference>
<evidence type="ECO:0000313" key="2">
    <source>
        <dbReference type="EMBL" id="SHN68474.1"/>
    </source>
</evidence>
<protein>
    <submittedName>
        <fullName evidence="2">Chaperone TorD involved in molybdoenzyme TorA maturation</fullName>
    </submittedName>
</protein>
<dbReference type="Gene3D" id="1.10.3480.10">
    <property type="entry name" value="TorD-like"/>
    <property type="match status" value="1"/>
</dbReference>
<dbReference type="InterPro" id="IPR020945">
    <property type="entry name" value="DMSO/NO3_reduct_chaperone"/>
</dbReference>
<dbReference type="OrthoDB" id="9795302at2"/>
<dbReference type="PANTHER" id="PTHR34227:SF1">
    <property type="entry name" value="DIMETHYL SULFOXIDE REDUCTASE CHAPERONE-RELATED"/>
    <property type="match status" value="1"/>
</dbReference>